<sequence length="347" mass="40331">MYVISIKDVNNILEKYELGNRGKAVAIEILQYYQVDEKICIVILIETILHVRYVMKLLSDKWICVEEEEKRSEFSEILRVDGLPVPQKYKMKNRFIGCFRFSDVEFRVTIEDYFGEDLKTISFGNIKTLGRLLADMHTISINHECHLQKGATYCALFSGRVDIDRIWGANKNILLEANLYKKVKAVHEMSISKIKNMWTDLPVYAVHGDLGLLSNVTIYNNRYGIIDFNLSGDEVLLNDMLVTWYSSVYSFDIALILSLKERTENRKVFFSSYLNNRNLNAKEREYLYDMACIINGVYFNRFVALLASKGLKKSVKKMVPHITANYYCLDSNVDIQSELQKETNELY</sequence>
<comment type="caution">
    <text evidence="1">The sequence shown here is derived from an EMBL/GenBank/DDBJ whole genome shotgun (WGS) entry which is preliminary data.</text>
</comment>
<dbReference type="Gene3D" id="3.90.1200.10">
    <property type="match status" value="1"/>
</dbReference>
<evidence type="ECO:0008006" key="3">
    <source>
        <dbReference type="Google" id="ProtNLM"/>
    </source>
</evidence>
<evidence type="ECO:0000313" key="2">
    <source>
        <dbReference type="Proteomes" id="UP000260812"/>
    </source>
</evidence>
<protein>
    <recommendedName>
        <fullName evidence="3">Aminoglycoside phosphotransferase domain-containing protein</fullName>
    </recommendedName>
</protein>
<accession>A0A3E3I330</accession>
<dbReference type="Proteomes" id="UP000260812">
    <property type="component" value="Unassembled WGS sequence"/>
</dbReference>
<dbReference type="EMBL" id="QVLV01000009">
    <property type="protein sequence ID" value="RGE59197.1"/>
    <property type="molecule type" value="Genomic_DNA"/>
</dbReference>
<organism evidence="1 2">
    <name type="scientific">Eisenbergiella massiliensis</name>
    <dbReference type="NCBI Taxonomy" id="1720294"/>
    <lineage>
        <taxon>Bacteria</taxon>
        <taxon>Bacillati</taxon>
        <taxon>Bacillota</taxon>
        <taxon>Clostridia</taxon>
        <taxon>Lachnospirales</taxon>
        <taxon>Lachnospiraceae</taxon>
        <taxon>Eisenbergiella</taxon>
    </lineage>
</organism>
<gene>
    <name evidence="1" type="ORF">DXC51_14565</name>
</gene>
<evidence type="ECO:0000313" key="1">
    <source>
        <dbReference type="EMBL" id="RGE59197.1"/>
    </source>
</evidence>
<dbReference type="SUPFAM" id="SSF56112">
    <property type="entry name" value="Protein kinase-like (PK-like)"/>
    <property type="match status" value="1"/>
</dbReference>
<dbReference type="AlphaFoldDB" id="A0A3E3I330"/>
<keyword evidence="2" id="KW-1185">Reference proteome</keyword>
<reference evidence="1" key="1">
    <citation type="submission" date="2018-08" db="EMBL/GenBank/DDBJ databases">
        <title>A genome reference for cultivated species of the human gut microbiota.</title>
        <authorList>
            <person name="Zou Y."/>
            <person name="Xue W."/>
            <person name="Luo G."/>
        </authorList>
    </citation>
    <scope>NUCLEOTIDE SEQUENCE [LARGE SCALE GENOMIC DNA]</scope>
    <source>
        <strain evidence="1">TF05-5AC</strain>
    </source>
</reference>
<proteinExistence type="predicted"/>
<name>A0A3E3I330_9FIRM</name>
<dbReference type="InterPro" id="IPR011009">
    <property type="entry name" value="Kinase-like_dom_sf"/>
</dbReference>